<keyword evidence="3" id="KW-0862">Zinc</keyword>
<dbReference type="GO" id="GO:0008270">
    <property type="term" value="F:zinc ion binding"/>
    <property type="evidence" value="ECO:0007669"/>
    <property type="project" value="UniProtKB-KW"/>
</dbReference>
<reference evidence="7" key="1">
    <citation type="submission" date="2019-03" db="EMBL/GenBank/DDBJ databases">
        <title>WGS assembly of Setaria viridis.</title>
        <authorList>
            <person name="Huang P."/>
            <person name="Jenkins J."/>
            <person name="Grimwood J."/>
            <person name="Barry K."/>
            <person name="Healey A."/>
            <person name="Mamidi S."/>
            <person name="Sreedasyam A."/>
            <person name="Shu S."/>
            <person name="Feldman M."/>
            <person name="Wu J."/>
            <person name="Yu Y."/>
            <person name="Chen C."/>
            <person name="Johnson J."/>
            <person name="Rokhsar D."/>
            <person name="Baxter I."/>
            <person name="Schmutz J."/>
            <person name="Brutnell T."/>
            <person name="Kellogg E."/>
        </authorList>
    </citation>
    <scope>NUCLEOTIDE SEQUENCE [LARGE SCALE GENOMIC DNA]</scope>
</reference>
<dbReference type="InterPro" id="IPR013083">
    <property type="entry name" value="Znf_RING/FYVE/PHD"/>
</dbReference>
<organism evidence="7 8">
    <name type="scientific">Setaria viridis</name>
    <name type="common">Green bristlegrass</name>
    <name type="synonym">Setaria italica subsp. viridis</name>
    <dbReference type="NCBI Taxonomy" id="4556"/>
    <lineage>
        <taxon>Eukaryota</taxon>
        <taxon>Viridiplantae</taxon>
        <taxon>Streptophyta</taxon>
        <taxon>Embryophyta</taxon>
        <taxon>Tracheophyta</taxon>
        <taxon>Spermatophyta</taxon>
        <taxon>Magnoliopsida</taxon>
        <taxon>Liliopsida</taxon>
        <taxon>Poales</taxon>
        <taxon>Poaceae</taxon>
        <taxon>PACMAD clade</taxon>
        <taxon>Panicoideae</taxon>
        <taxon>Panicodae</taxon>
        <taxon>Paniceae</taxon>
        <taxon>Cenchrinae</taxon>
        <taxon>Setaria</taxon>
    </lineage>
</organism>
<dbReference type="SMART" id="SM00184">
    <property type="entry name" value="RING"/>
    <property type="match status" value="1"/>
</dbReference>
<dbReference type="Pfam" id="PF13639">
    <property type="entry name" value="zf-RING_2"/>
    <property type="match status" value="1"/>
</dbReference>
<dbReference type="CDD" id="cd16454">
    <property type="entry name" value="RING-H2_PA-TM-RING"/>
    <property type="match status" value="1"/>
</dbReference>
<dbReference type="InterPro" id="IPR001841">
    <property type="entry name" value="Znf_RING"/>
</dbReference>
<name>A0A4U6U0Q3_SETVI</name>
<dbReference type="Proteomes" id="UP000298652">
    <property type="component" value="Chromosome 7"/>
</dbReference>
<dbReference type="InterPro" id="IPR051834">
    <property type="entry name" value="RING_finger_E3_ligase"/>
</dbReference>
<evidence type="ECO:0000313" key="8">
    <source>
        <dbReference type="Proteomes" id="UP000298652"/>
    </source>
</evidence>
<sequence>MASDDGYGDVSLMAAEEPHRADPELPQPASPPTEPMNTEEYLHALASYDRLAASALVQGPNVAPPTEPTNLAGLVPMYRRLAAYLPSTLALAVPGPHGAPVTVDLNRLVYVWRAGERDGDGDVVGADDAYVHGGFGAVPASGDAMAALPETTVGEGEVPEECAVCLVGYEAGDKMRTMPCSHGFHEHCILGWLAVSRLCPLCRFALPAEVELDVEDEGSDDDGEADDDDVAC</sequence>
<dbReference type="PROSITE" id="PS50089">
    <property type="entry name" value="ZF_RING_2"/>
    <property type="match status" value="1"/>
</dbReference>
<dbReference type="GO" id="GO:0006511">
    <property type="term" value="P:ubiquitin-dependent protein catabolic process"/>
    <property type="evidence" value="ECO:0007669"/>
    <property type="project" value="TreeGrafter"/>
</dbReference>
<feature type="domain" description="RING-type" evidence="6">
    <location>
        <begin position="162"/>
        <end position="203"/>
    </location>
</feature>
<dbReference type="EMBL" id="CM016558">
    <property type="protein sequence ID" value="TKW07745.1"/>
    <property type="molecule type" value="Genomic_DNA"/>
</dbReference>
<evidence type="ECO:0000256" key="2">
    <source>
        <dbReference type="ARBA" id="ARBA00022771"/>
    </source>
</evidence>
<evidence type="ECO:0000256" key="4">
    <source>
        <dbReference type="PROSITE-ProRule" id="PRU00175"/>
    </source>
</evidence>
<dbReference type="Gramene" id="TKW07745">
    <property type="protein sequence ID" value="TKW07745"/>
    <property type="gene ID" value="SEVIR_7G327600v2"/>
</dbReference>
<keyword evidence="8" id="KW-1185">Reference proteome</keyword>
<evidence type="ECO:0000259" key="6">
    <source>
        <dbReference type="PROSITE" id="PS50089"/>
    </source>
</evidence>
<dbReference type="GO" id="GO:0005634">
    <property type="term" value="C:nucleus"/>
    <property type="evidence" value="ECO:0007669"/>
    <property type="project" value="TreeGrafter"/>
</dbReference>
<dbReference type="GO" id="GO:0061630">
    <property type="term" value="F:ubiquitin protein ligase activity"/>
    <property type="evidence" value="ECO:0007669"/>
    <property type="project" value="TreeGrafter"/>
</dbReference>
<dbReference type="AlphaFoldDB" id="A0A4U6U0Q3"/>
<dbReference type="SUPFAM" id="SSF57850">
    <property type="entry name" value="RING/U-box"/>
    <property type="match status" value="1"/>
</dbReference>
<feature type="region of interest" description="Disordered" evidence="5">
    <location>
        <begin position="1"/>
        <end position="37"/>
    </location>
</feature>
<protein>
    <recommendedName>
        <fullName evidence="6">RING-type domain-containing protein</fullName>
    </recommendedName>
</protein>
<dbReference type="Gene3D" id="3.30.40.10">
    <property type="entry name" value="Zinc/RING finger domain, C3HC4 (zinc finger)"/>
    <property type="match status" value="1"/>
</dbReference>
<evidence type="ECO:0000313" key="7">
    <source>
        <dbReference type="EMBL" id="TKW07745.1"/>
    </source>
</evidence>
<feature type="compositionally biased region" description="Pro residues" evidence="5">
    <location>
        <begin position="25"/>
        <end position="34"/>
    </location>
</feature>
<gene>
    <name evidence="7" type="ORF">SEVIR_7G327600v2</name>
</gene>
<keyword evidence="1" id="KW-0479">Metal-binding</keyword>
<evidence type="ECO:0000256" key="5">
    <source>
        <dbReference type="SAM" id="MobiDB-lite"/>
    </source>
</evidence>
<proteinExistence type="predicted"/>
<evidence type="ECO:0000256" key="3">
    <source>
        <dbReference type="ARBA" id="ARBA00022833"/>
    </source>
</evidence>
<accession>A0A4U6U0Q3</accession>
<dbReference type="PANTHER" id="PTHR45931">
    <property type="entry name" value="SI:CH211-59O9.10"/>
    <property type="match status" value="1"/>
</dbReference>
<evidence type="ECO:0000256" key="1">
    <source>
        <dbReference type="ARBA" id="ARBA00022723"/>
    </source>
</evidence>
<dbReference type="PANTHER" id="PTHR45931:SF23">
    <property type="entry name" value="OS12G0134500 PROTEIN"/>
    <property type="match status" value="1"/>
</dbReference>
<keyword evidence="2 4" id="KW-0863">Zinc-finger</keyword>
<dbReference type="OMA" id="SHGFHEH"/>